<dbReference type="EMBL" id="CP036274">
    <property type="protein sequence ID" value="QDU29910.1"/>
    <property type="molecule type" value="Genomic_DNA"/>
</dbReference>
<evidence type="ECO:0000259" key="2">
    <source>
        <dbReference type="Pfam" id="PF01522"/>
    </source>
</evidence>
<evidence type="ECO:0000313" key="3">
    <source>
        <dbReference type="EMBL" id="QDU29910.1"/>
    </source>
</evidence>
<dbReference type="GO" id="GO:0016810">
    <property type="term" value="F:hydrolase activity, acting on carbon-nitrogen (but not peptide) bonds"/>
    <property type="evidence" value="ECO:0007669"/>
    <property type="project" value="InterPro"/>
</dbReference>
<feature type="signal peptide" evidence="1">
    <location>
        <begin position="1"/>
        <end position="19"/>
    </location>
</feature>
<sequence length="323" mass="35866" precursor="true">MRLILCTLSLLLFSTLVRAAETGETKVAQWNDDKRAPFILMFDDSMQGHVKTVLPELKRRNLVGTFYINAGSGHYKAQKAAWEKAFTEAGMVLANHTFTHKGAADVADLEQEIVKCNEVLYAIAEANGQPKPTLLSFGRPGVPQGKWNVTEEELKTQLRKYNLVLRQNVLFAQIHLKDAAAMIARVEKALASGKTDVVAFHGVGGEWLSIDTPSFLQLLDFIVEKRDQLWVTDPISIHKYETERESASVRTLEATKSQITLELTTNADAAIYDSPLTLITHVPADWKTVQVTQGKHTASVIAKEGKVVFDARPGKDTVVLKNR</sequence>
<dbReference type="InterPro" id="IPR002509">
    <property type="entry name" value="NODB_dom"/>
</dbReference>
<dbReference type="GO" id="GO:0005975">
    <property type="term" value="P:carbohydrate metabolic process"/>
    <property type="evidence" value="ECO:0007669"/>
    <property type="project" value="InterPro"/>
</dbReference>
<evidence type="ECO:0000313" key="4">
    <source>
        <dbReference type="Proteomes" id="UP000315017"/>
    </source>
</evidence>
<reference evidence="3 4" key="1">
    <citation type="submission" date="2019-02" db="EMBL/GenBank/DDBJ databases">
        <title>Deep-cultivation of Planctomycetes and their phenomic and genomic characterization uncovers novel biology.</title>
        <authorList>
            <person name="Wiegand S."/>
            <person name="Jogler M."/>
            <person name="Boedeker C."/>
            <person name="Pinto D."/>
            <person name="Vollmers J."/>
            <person name="Rivas-Marin E."/>
            <person name="Kohn T."/>
            <person name="Peeters S.H."/>
            <person name="Heuer A."/>
            <person name="Rast P."/>
            <person name="Oberbeckmann S."/>
            <person name="Bunk B."/>
            <person name="Jeske O."/>
            <person name="Meyerdierks A."/>
            <person name="Storesund J.E."/>
            <person name="Kallscheuer N."/>
            <person name="Luecker S."/>
            <person name="Lage O.M."/>
            <person name="Pohl T."/>
            <person name="Merkel B.J."/>
            <person name="Hornburger P."/>
            <person name="Mueller R.-W."/>
            <person name="Bruemmer F."/>
            <person name="Labrenz M."/>
            <person name="Spormann A.M."/>
            <person name="Op den Camp H."/>
            <person name="Overmann J."/>
            <person name="Amann R."/>
            <person name="Jetten M.S.M."/>
            <person name="Mascher T."/>
            <person name="Medema M.H."/>
            <person name="Devos D.P."/>
            <person name="Kaster A.-K."/>
            <person name="Ovreas L."/>
            <person name="Rohde M."/>
            <person name="Galperin M.Y."/>
            <person name="Jogler C."/>
        </authorList>
    </citation>
    <scope>NUCLEOTIDE SEQUENCE [LARGE SCALE GENOMIC DNA]</scope>
    <source>
        <strain evidence="3 4">ETA_A8</strain>
    </source>
</reference>
<proteinExistence type="predicted"/>
<gene>
    <name evidence="3" type="ORF">ETAA8_50270</name>
</gene>
<feature type="domain" description="NodB homology" evidence="2">
    <location>
        <begin position="36"/>
        <end position="136"/>
    </location>
</feature>
<dbReference type="AlphaFoldDB" id="A0A517YI53"/>
<organism evidence="3 4">
    <name type="scientific">Anatilimnocola aggregata</name>
    <dbReference type="NCBI Taxonomy" id="2528021"/>
    <lineage>
        <taxon>Bacteria</taxon>
        <taxon>Pseudomonadati</taxon>
        <taxon>Planctomycetota</taxon>
        <taxon>Planctomycetia</taxon>
        <taxon>Pirellulales</taxon>
        <taxon>Pirellulaceae</taxon>
        <taxon>Anatilimnocola</taxon>
    </lineage>
</organism>
<name>A0A517YI53_9BACT</name>
<dbReference type="InterPro" id="IPR011330">
    <property type="entry name" value="Glyco_hydro/deAcase_b/a-brl"/>
</dbReference>
<dbReference type="Gene3D" id="3.20.20.370">
    <property type="entry name" value="Glycoside hydrolase/deacetylase"/>
    <property type="match status" value="1"/>
</dbReference>
<dbReference type="KEGG" id="aagg:ETAA8_50270"/>
<evidence type="ECO:0000256" key="1">
    <source>
        <dbReference type="SAM" id="SignalP"/>
    </source>
</evidence>
<keyword evidence="1" id="KW-0732">Signal</keyword>
<accession>A0A517YI53</accession>
<feature type="chain" id="PRO_5022192397" evidence="1">
    <location>
        <begin position="20"/>
        <end position="323"/>
    </location>
</feature>
<dbReference type="Proteomes" id="UP000315017">
    <property type="component" value="Chromosome"/>
</dbReference>
<protein>
    <submittedName>
        <fullName evidence="3">Polysaccharide deacetylase</fullName>
    </submittedName>
</protein>
<dbReference type="RefSeq" id="WP_145094484.1">
    <property type="nucleotide sequence ID" value="NZ_CP036274.1"/>
</dbReference>
<keyword evidence="4" id="KW-1185">Reference proteome</keyword>
<dbReference type="SUPFAM" id="SSF88713">
    <property type="entry name" value="Glycoside hydrolase/deacetylase"/>
    <property type="match status" value="1"/>
</dbReference>
<dbReference type="Pfam" id="PF01522">
    <property type="entry name" value="Polysacc_deac_1"/>
    <property type="match status" value="1"/>
</dbReference>
<dbReference type="OrthoDB" id="9784220at2"/>